<dbReference type="EMBL" id="JAYKXN010000006">
    <property type="protein sequence ID" value="KAK7280093.1"/>
    <property type="molecule type" value="Genomic_DNA"/>
</dbReference>
<sequence length="129" mass="14002">MRYAPYGFIVDRLVSIAIMALIAKQQLSSNPPTKKLIGGCLVLQMVAGKAKVLLFSYMASEFVELFMGVDVSRVEALFKKTKSKELVGPNVVVTSEGDNLELVAVVVEGDYGGIELGKEIYGEKIWKGG</sequence>
<organism evidence="1 2">
    <name type="scientific">Clitoria ternatea</name>
    <name type="common">Butterfly pea</name>
    <dbReference type="NCBI Taxonomy" id="43366"/>
    <lineage>
        <taxon>Eukaryota</taxon>
        <taxon>Viridiplantae</taxon>
        <taxon>Streptophyta</taxon>
        <taxon>Embryophyta</taxon>
        <taxon>Tracheophyta</taxon>
        <taxon>Spermatophyta</taxon>
        <taxon>Magnoliopsida</taxon>
        <taxon>eudicotyledons</taxon>
        <taxon>Gunneridae</taxon>
        <taxon>Pentapetalae</taxon>
        <taxon>rosids</taxon>
        <taxon>fabids</taxon>
        <taxon>Fabales</taxon>
        <taxon>Fabaceae</taxon>
        <taxon>Papilionoideae</taxon>
        <taxon>50 kb inversion clade</taxon>
        <taxon>NPAAA clade</taxon>
        <taxon>indigoferoid/millettioid clade</taxon>
        <taxon>Phaseoleae</taxon>
        <taxon>Clitoria</taxon>
    </lineage>
</organism>
<name>A0AAN9FW23_CLITE</name>
<reference evidence="1 2" key="1">
    <citation type="submission" date="2024-01" db="EMBL/GenBank/DDBJ databases">
        <title>The genomes of 5 underutilized Papilionoideae crops provide insights into root nodulation and disease resistance.</title>
        <authorList>
            <person name="Yuan L."/>
        </authorList>
    </citation>
    <scope>NUCLEOTIDE SEQUENCE [LARGE SCALE GENOMIC DNA]</scope>
    <source>
        <strain evidence="1">LY-2023</strain>
        <tissue evidence="1">Leaf</tissue>
    </source>
</reference>
<evidence type="ECO:0000313" key="2">
    <source>
        <dbReference type="Proteomes" id="UP001359559"/>
    </source>
</evidence>
<comment type="caution">
    <text evidence="1">The sequence shown here is derived from an EMBL/GenBank/DDBJ whole genome shotgun (WGS) entry which is preliminary data.</text>
</comment>
<evidence type="ECO:0000313" key="1">
    <source>
        <dbReference type="EMBL" id="KAK7280093.1"/>
    </source>
</evidence>
<dbReference type="Proteomes" id="UP001359559">
    <property type="component" value="Unassembled WGS sequence"/>
</dbReference>
<accession>A0AAN9FW23</accession>
<dbReference type="AlphaFoldDB" id="A0AAN9FW23"/>
<protein>
    <submittedName>
        <fullName evidence="1">Uncharacterized protein</fullName>
    </submittedName>
</protein>
<proteinExistence type="predicted"/>
<gene>
    <name evidence="1" type="ORF">RJT34_25155</name>
</gene>
<keyword evidence="2" id="KW-1185">Reference proteome</keyword>